<keyword evidence="3" id="KW-1185">Reference proteome</keyword>
<name>A0A4Q0T2W4_9BACT</name>
<reference evidence="3" key="2">
    <citation type="submission" date="2019-02" db="EMBL/GenBank/DDBJ databases">
        <title>Granulicella sibirica sp. nov., a psychrotolerant acidobacterium isolated from an organic soil layer in forested tundra, West Siberia.</title>
        <authorList>
            <person name="Oshkin I.Y."/>
            <person name="Kulichevskaya I.S."/>
            <person name="Rijpstra W.I.C."/>
            <person name="Sinninghe Damste J.S."/>
            <person name="Rakitin A.L."/>
            <person name="Ravin N.V."/>
            <person name="Dedysh S.N."/>
        </authorList>
    </citation>
    <scope>NUCLEOTIDE SEQUENCE [LARGE SCALE GENOMIC DNA]</scope>
    <source>
        <strain evidence="3">AF10</strain>
    </source>
</reference>
<dbReference type="OrthoDB" id="106463at2"/>
<accession>A0A4Q0T2W4</accession>
<dbReference type="NCBIfam" id="TIGR03435">
    <property type="entry name" value="Soli_TIGR03435"/>
    <property type="match status" value="1"/>
</dbReference>
<feature type="signal peptide" evidence="1">
    <location>
        <begin position="1"/>
        <end position="32"/>
    </location>
</feature>
<dbReference type="AlphaFoldDB" id="A0A4Q0T2W4"/>
<keyword evidence="1" id="KW-0732">Signal</keyword>
<reference evidence="2 3" key="1">
    <citation type="submission" date="2018-11" db="EMBL/GenBank/DDBJ databases">
        <authorList>
            <person name="Mardanov A.V."/>
            <person name="Ravin N.V."/>
            <person name="Dedysh S.N."/>
        </authorList>
    </citation>
    <scope>NUCLEOTIDE SEQUENCE [LARGE SCALE GENOMIC DNA]</scope>
    <source>
        <strain evidence="2 3">AF10</strain>
    </source>
</reference>
<dbReference type="InterPro" id="IPR017801">
    <property type="entry name" value="DUF3738"/>
</dbReference>
<dbReference type="RefSeq" id="WP_128913422.1">
    <property type="nucleotide sequence ID" value="NZ_RDSM01000002.1"/>
</dbReference>
<evidence type="ECO:0000313" key="2">
    <source>
        <dbReference type="EMBL" id="RXH55846.1"/>
    </source>
</evidence>
<evidence type="ECO:0000313" key="3">
    <source>
        <dbReference type="Proteomes" id="UP000289437"/>
    </source>
</evidence>
<dbReference type="Proteomes" id="UP000289437">
    <property type="component" value="Unassembled WGS sequence"/>
</dbReference>
<gene>
    <name evidence="2" type="ORF">GRAN_2703</name>
</gene>
<organism evidence="2 3">
    <name type="scientific">Granulicella sibirica</name>
    <dbReference type="NCBI Taxonomy" id="2479048"/>
    <lineage>
        <taxon>Bacteria</taxon>
        <taxon>Pseudomonadati</taxon>
        <taxon>Acidobacteriota</taxon>
        <taxon>Terriglobia</taxon>
        <taxon>Terriglobales</taxon>
        <taxon>Acidobacteriaceae</taxon>
        <taxon>Granulicella</taxon>
    </lineage>
</organism>
<evidence type="ECO:0000256" key="1">
    <source>
        <dbReference type="SAM" id="SignalP"/>
    </source>
</evidence>
<comment type="caution">
    <text evidence="2">The sequence shown here is derived from an EMBL/GenBank/DDBJ whole genome shotgun (WGS) entry which is preliminary data.</text>
</comment>
<dbReference type="Pfam" id="PF12543">
    <property type="entry name" value="DUF3738"/>
    <property type="match status" value="1"/>
</dbReference>
<dbReference type="EMBL" id="RDSM01000002">
    <property type="protein sequence ID" value="RXH55846.1"/>
    <property type="molecule type" value="Genomic_DNA"/>
</dbReference>
<protein>
    <submittedName>
        <fullName evidence="2">CHP03435 domain-containing protein</fullName>
    </submittedName>
</protein>
<feature type="chain" id="PRO_5020931175" evidence="1">
    <location>
        <begin position="33"/>
        <end position="405"/>
    </location>
</feature>
<proteinExistence type="predicted"/>
<sequence>MSPRSTHPRPVRLATIAVLAIAALSAAPAIHAQETPAPAAITETHAKGDLAGDWQGMLDFGKPTKIVLRITKAEKGWAGKLFIIRDDGAQPINTSTITLDGSAFKLTIDVMGATYEGTLSPDGNTITGTMTGGPKPQPVNFARATKETAWEIPPPPAPPKLMAADADPAFEVATIKPNPSGASQIQGLNVRGRNFTTRNSAVSDLISFAYDVQSKQIVGAPDWVDKDRFDIDAVPDTEGVPNPKQLKTMIKKLLADRFKLTFHMEKRELSAYVLTVDKTGQKLTPTQLTGPLPGLGFRPGDGGLTLGVRNGTLTDFTNFLQTLVLDRPVVDKTGLTGKYDFSFKFTPNDSQFAGHPPPIPAATDTTVAAPSLFEALTQQVGLKLDAEKTPVEVIAIDHVEKYSAN</sequence>